<dbReference type="InterPro" id="IPR050321">
    <property type="entry name" value="Glycosyltr_2/OpgH_subfam"/>
</dbReference>
<organism evidence="8 9">
    <name type="scientific">Bradyrhizobium manausense</name>
    <dbReference type="NCBI Taxonomy" id="989370"/>
    <lineage>
        <taxon>Bacteria</taxon>
        <taxon>Pseudomonadati</taxon>
        <taxon>Pseudomonadota</taxon>
        <taxon>Alphaproteobacteria</taxon>
        <taxon>Hyphomicrobiales</taxon>
        <taxon>Nitrobacteraceae</taxon>
        <taxon>Bradyrhizobium</taxon>
    </lineage>
</organism>
<dbReference type="OrthoDB" id="9806824at2"/>
<keyword evidence="2" id="KW-0328">Glycosyltransferase</keyword>
<feature type="transmembrane region" description="Helical" evidence="7">
    <location>
        <begin position="373"/>
        <end position="396"/>
    </location>
</feature>
<evidence type="ECO:0000313" key="9">
    <source>
        <dbReference type="Proteomes" id="UP000051936"/>
    </source>
</evidence>
<comment type="caution">
    <text evidence="8">The sequence shown here is derived from an EMBL/GenBank/DDBJ whole genome shotgun (WGS) entry which is preliminary data.</text>
</comment>
<dbReference type="InterPro" id="IPR003919">
    <property type="entry name" value="Cell_synth_A"/>
</dbReference>
<keyword evidence="6 7" id="KW-0472">Membrane</keyword>
<evidence type="ECO:0000256" key="6">
    <source>
        <dbReference type="ARBA" id="ARBA00023136"/>
    </source>
</evidence>
<evidence type="ECO:0000256" key="4">
    <source>
        <dbReference type="ARBA" id="ARBA00022692"/>
    </source>
</evidence>
<keyword evidence="9" id="KW-1185">Reference proteome</keyword>
<gene>
    <name evidence="8" type="ORF">AOQ71_02070</name>
</gene>
<keyword evidence="4 7" id="KW-0812">Transmembrane</keyword>
<feature type="transmembrane region" description="Helical" evidence="7">
    <location>
        <begin position="518"/>
        <end position="538"/>
    </location>
</feature>
<feature type="transmembrane region" description="Helical" evidence="7">
    <location>
        <begin position="33"/>
        <end position="51"/>
    </location>
</feature>
<dbReference type="SUPFAM" id="SSF53448">
    <property type="entry name" value="Nucleotide-diphospho-sugar transferases"/>
    <property type="match status" value="1"/>
</dbReference>
<keyword evidence="3" id="KW-0808">Transferase</keyword>
<reference evidence="8 9" key="1">
    <citation type="submission" date="2015-09" db="EMBL/GenBank/DDBJ databases">
        <title>Draft Genome Sequence of Bradyrhizobium manausense Strain BR 3351T, a Novel Symbiotic Nitrogen-Fixing Alphaproteobacterium Isolated from Brazilian Amazon Rain Forest.</title>
        <authorList>
            <person name="De Araujo J.L."/>
            <person name="Zilli J.E."/>
        </authorList>
    </citation>
    <scope>NUCLEOTIDE SEQUENCE [LARGE SCALE GENOMIC DNA]</scope>
    <source>
        <strain evidence="8 9">BR3351</strain>
    </source>
</reference>
<dbReference type="PRINTS" id="PR01439">
    <property type="entry name" value="CELLSNTHASEA"/>
</dbReference>
<name>A0A0R3E5K6_9BRAD</name>
<feature type="transmembrane region" description="Helical" evidence="7">
    <location>
        <begin position="71"/>
        <end position="92"/>
    </location>
</feature>
<feature type="transmembrane region" description="Helical" evidence="7">
    <location>
        <begin position="6"/>
        <end position="28"/>
    </location>
</feature>
<dbReference type="EMBL" id="LJYG01000012">
    <property type="protein sequence ID" value="KRQ17449.1"/>
    <property type="molecule type" value="Genomic_DNA"/>
</dbReference>
<dbReference type="GO" id="GO:0005886">
    <property type="term" value="C:plasma membrane"/>
    <property type="evidence" value="ECO:0007669"/>
    <property type="project" value="TreeGrafter"/>
</dbReference>
<proteinExistence type="predicted"/>
<evidence type="ECO:0000256" key="2">
    <source>
        <dbReference type="ARBA" id="ARBA00022676"/>
    </source>
</evidence>
<keyword evidence="5 7" id="KW-1133">Transmembrane helix</keyword>
<dbReference type="GO" id="GO:0006011">
    <property type="term" value="P:UDP-alpha-D-glucose metabolic process"/>
    <property type="evidence" value="ECO:0007669"/>
    <property type="project" value="InterPro"/>
</dbReference>
<dbReference type="Pfam" id="PF13641">
    <property type="entry name" value="Glyco_tranf_2_3"/>
    <property type="match status" value="1"/>
</dbReference>
<evidence type="ECO:0000256" key="7">
    <source>
        <dbReference type="SAM" id="Phobius"/>
    </source>
</evidence>
<accession>A0A0R3E5K6</accession>
<dbReference type="GO" id="GO:0035438">
    <property type="term" value="F:cyclic-di-GMP binding"/>
    <property type="evidence" value="ECO:0007669"/>
    <property type="project" value="InterPro"/>
</dbReference>
<dbReference type="PANTHER" id="PTHR43867:SF2">
    <property type="entry name" value="CELLULOSE SYNTHASE CATALYTIC SUBUNIT A [UDP-FORMING]"/>
    <property type="match status" value="1"/>
</dbReference>
<evidence type="ECO:0000256" key="5">
    <source>
        <dbReference type="ARBA" id="ARBA00022989"/>
    </source>
</evidence>
<feature type="transmembrane region" description="Helical" evidence="7">
    <location>
        <begin position="408"/>
        <end position="426"/>
    </location>
</feature>
<dbReference type="AlphaFoldDB" id="A0A0R3E5K6"/>
<comment type="subcellular location">
    <subcellularLocation>
        <location evidence="1">Membrane</location>
        <topology evidence="1">Multi-pass membrane protein</topology>
    </subcellularLocation>
</comment>
<dbReference type="PANTHER" id="PTHR43867">
    <property type="entry name" value="CELLULOSE SYNTHASE CATALYTIC SUBUNIT A [UDP-FORMING]"/>
    <property type="match status" value="1"/>
</dbReference>
<feature type="transmembrane region" description="Helical" evidence="7">
    <location>
        <begin position="480"/>
        <end position="498"/>
    </location>
</feature>
<sequence>MLLLSPFVAAFAGAAFIIGLRLTVLPLLNPLKWYWRALLLGTATVLSWRYMAWRFTETLAPLDWTADALFSWGFAILEALTMLSSTIAFFILSRVKERSAEANQYSKWWLPGEAPRVDVFITTYNEPSEVLERTIIGATEIRYPRLRIFILDDGARNWVRQLCELYEIGYLARLDKEHAKAGNINHALRVRARDPAPPVFVAVLDADFVPHADFIERTLALFHEPGVALVQTPQHFFNPDPIQHNLGISTAYPDEQRHFFDNVEPARDAWGIAICCGTSSVMRVRAVEQIGWIPTQSVTEDFLLTLKLAENGWQTAYLNEALTEGLAPEGLKEYITQRGRWCLGLMQIVRGSYSPFGMRGLGLMHRIGILDSLLYWLSTFPFRLASLICPLLYWWFGITIVNASLVEIISYYVPYYLMVLVSLNWLSKGLFVPLLNDTAQLIAAWPISRAAALGLLTSGSHKFSVTAKGGDRAKVVVQWALMRPFLLLLALTLGGLIVPLNSDFVFNTSPTAGDGTAIVMFWTVYNILVLFVAVVVCIERPRYDRPQRQIPEPITLVIQGEKHRGWLLNLGRGGARISGPSGLSAGAEGKLDLPGIGGVDAHVAATTRDGYRIKFSPTPEQRAKIIKKLHTESAMPGADRGNLLQMIRELARALTS</sequence>
<dbReference type="Proteomes" id="UP000051936">
    <property type="component" value="Unassembled WGS sequence"/>
</dbReference>
<evidence type="ECO:0000313" key="8">
    <source>
        <dbReference type="EMBL" id="KRQ17449.1"/>
    </source>
</evidence>
<dbReference type="InterPro" id="IPR029044">
    <property type="entry name" value="Nucleotide-diphossugar_trans"/>
</dbReference>
<dbReference type="STRING" id="989370.AOQ71_02070"/>
<dbReference type="Gene3D" id="3.90.550.10">
    <property type="entry name" value="Spore Coat Polysaccharide Biosynthesis Protein SpsA, Chain A"/>
    <property type="match status" value="1"/>
</dbReference>
<dbReference type="RefSeq" id="WP_057741076.1">
    <property type="nucleotide sequence ID" value="NZ_LJYG01000012.1"/>
</dbReference>
<dbReference type="GO" id="GO:0016759">
    <property type="term" value="F:cellulose synthase activity"/>
    <property type="evidence" value="ECO:0007669"/>
    <property type="project" value="InterPro"/>
</dbReference>
<dbReference type="CDD" id="cd06421">
    <property type="entry name" value="CESA_CelA_like"/>
    <property type="match status" value="1"/>
</dbReference>
<protein>
    <submittedName>
        <fullName evidence="8">Curdlan synthase</fullName>
    </submittedName>
</protein>
<evidence type="ECO:0000256" key="1">
    <source>
        <dbReference type="ARBA" id="ARBA00004141"/>
    </source>
</evidence>
<evidence type="ECO:0000256" key="3">
    <source>
        <dbReference type="ARBA" id="ARBA00022679"/>
    </source>
</evidence>